<proteinExistence type="predicted"/>
<dbReference type="AlphaFoldDB" id="A0ABD2PH78"/>
<keyword evidence="3" id="KW-1185">Reference proteome</keyword>
<feature type="region of interest" description="Disordered" evidence="1">
    <location>
        <begin position="1"/>
        <end position="25"/>
    </location>
</feature>
<evidence type="ECO:0000313" key="3">
    <source>
        <dbReference type="Proteomes" id="UP001516400"/>
    </source>
</evidence>
<organism evidence="2 3">
    <name type="scientific">Cryptolaemus montrouzieri</name>
    <dbReference type="NCBI Taxonomy" id="559131"/>
    <lineage>
        <taxon>Eukaryota</taxon>
        <taxon>Metazoa</taxon>
        <taxon>Ecdysozoa</taxon>
        <taxon>Arthropoda</taxon>
        <taxon>Hexapoda</taxon>
        <taxon>Insecta</taxon>
        <taxon>Pterygota</taxon>
        <taxon>Neoptera</taxon>
        <taxon>Endopterygota</taxon>
        <taxon>Coleoptera</taxon>
        <taxon>Polyphaga</taxon>
        <taxon>Cucujiformia</taxon>
        <taxon>Coccinelloidea</taxon>
        <taxon>Coccinellidae</taxon>
        <taxon>Scymninae</taxon>
        <taxon>Scymnini</taxon>
        <taxon>Cryptolaemus</taxon>
    </lineage>
</organism>
<protein>
    <submittedName>
        <fullName evidence="2">Uncharacterized protein</fullName>
    </submittedName>
</protein>
<reference evidence="2 3" key="1">
    <citation type="journal article" date="2021" name="BMC Biol.">
        <title>Horizontally acquired antibacterial genes associated with adaptive radiation of ladybird beetles.</title>
        <authorList>
            <person name="Li H.S."/>
            <person name="Tang X.F."/>
            <person name="Huang Y.H."/>
            <person name="Xu Z.Y."/>
            <person name="Chen M.L."/>
            <person name="Du X.Y."/>
            <person name="Qiu B.Y."/>
            <person name="Chen P.T."/>
            <person name="Zhang W."/>
            <person name="Slipinski A."/>
            <person name="Escalona H.E."/>
            <person name="Waterhouse R.M."/>
            <person name="Zwick A."/>
            <person name="Pang H."/>
        </authorList>
    </citation>
    <scope>NUCLEOTIDE SEQUENCE [LARGE SCALE GENOMIC DNA]</scope>
    <source>
        <strain evidence="2">SYSU2018</strain>
    </source>
</reference>
<gene>
    <name evidence="2" type="ORF">HHI36_023464</name>
</gene>
<evidence type="ECO:0000256" key="1">
    <source>
        <dbReference type="SAM" id="MobiDB-lite"/>
    </source>
</evidence>
<name>A0ABD2PH78_9CUCU</name>
<dbReference type="Proteomes" id="UP001516400">
    <property type="component" value="Unassembled WGS sequence"/>
</dbReference>
<sequence>MNGHNRKVNTCLYENPDGDGEGVNGTGQVSKMKIRGLRQLGHIHIETKILEEIIRTKHESDDKKAAWKVIDSKLKSPKHVNEEDNLSADELNAFFTTVGANLSKNFKQSDSVNDNPVKNPGSMFLTLTTPDELIKVATAMKNKTSYDIYGWAVQLMKRVIRYIAEPLFYRKIENSQGSFHL</sequence>
<dbReference type="EMBL" id="JABFTP020000186">
    <property type="protein sequence ID" value="KAL3290096.1"/>
    <property type="molecule type" value="Genomic_DNA"/>
</dbReference>
<evidence type="ECO:0000313" key="2">
    <source>
        <dbReference type="EMBL" id="KAL3290096.1"/>
    </source>
</evidence>
<comment type="caution">
    <text evidence="2">The sequence shown here is derived from an EMBL/GenBank/DDBJ whole genome shotgun (WGS) entry which is preliminary data.</text>
</comment>
<accession>A0ABD2PH78</accession>